<dbReference type="InterPro" id="IPR029056">
    <property type="entry name" value="Ribokinase-like"/>
</dbReference>
<organism evidence="8 9">
    <name type="scientific">Snodgrassella alvi SCGC AB-598-J21</name>
    <dbReference type="NCBI Taxonomy" id="1385367"/>
    <lineage>
        <taxon>Bacteria</taxon>
        <taxon>Pseudomonadati</taxon>
        <taxon>Pseudomonadota</taxon>
        <taxon>Betaproteobacteria</taxon>
        <taxon>Neisseriales</taxon>
        <taxon>Neisseriaceae</taxon>
        <taxon>Snodgrassella</taxon>
    </lineage>
</organism>
<evidence type="ECO:0000256" key="2">
    <source>
        <dbReference type="ARBA" id="ARBA00012135"/>
    </source>
</evidence>
<dbReference type="AlphaFoldDB" id="A0A074VEY1"/>
<keyword evidence="4" id="KW-0547">Nucleotide-binding</keyword>
<gene>
    <name evidence="8" type="ORF">SASC598J21_011910</name>
</gene>
<dbReference type="GO" id="GO:0009229">
    <property type="term" value="P:thiamine diphosphate biosynthetic process"/>
    <property type="evidence" value="ECO:0007669"/>
    <property type="project" value="UniProtKB-UniPathway"/>
</dbReference>
<dbReference type="Proteomes" id="UP000027644">
    <property type="component" value="Unassembled WGS sequence"/>
</dbReference>
<dbReference type="PANTHER" id="PTHR20858:SF17">
    <property type="entry name" value="HYDROXYMETHYLPYRIMIDINE_PHOSPHOMETHYLPYRIMIDINE KINASE THI20-RELATED"/>
    <property type="match status" value="1"/>
</dbReference>
<dbReference type="GO" id="GO:0008902">
    <property type="term" value="F:hydroxymethylpyrimidine kinase activity"/>
    <property type="evidence" value="ECO:0007669"/>
    <property type="project" value="UniProtKB-EC"/>
</dbReference>
<dbReference type="GO" id="GO:0009228">
    <property type="term" value="P:thiamine biosynthetic process"/>
    <property type="evidence" value="ECO:0007669"/>
    <property type="project" value="InterPro"/>
</dbReference>
<accession>A0A074VEY1</accession>
<evidence type="ECO:0000256" key="4">
    <source>
        <dbReference type="ARBA" id="ARBA00022741"/>
    </source>
</evidence>
<comment type="pathway">
    <text evidence="1">Cofactor biosynthesis; thiamine diphosphate biosynthesis.</text>
</comment>
<dbReference type="GO" id="GO:0005524">
    <property type="term" value="F:ATP binding"/>
    <property type="evidence" value="ECO:0007669"/>
    <property type="project" value="UniProtKB-KW"/>
</dbReference>
<proteinExistence type="predicted"/>
<evidence type="ECO:0000256" key="1">
    <source>
        <dbReference type="ARBA" id="ARBA00004948"/>
    </source>
</evidence>
<dbReference type="Pfam" id="PF08543">
    <property type="entry name" value="Phos_pyr_kin"/>
    <property type="match status" value="1"/>
</dbReference>
<dbReference type="InterPro" id="IPR013749">
    <property type="entry name" value="PM/HMP-P_kinase-1"/>
</dbReference>
<dbReference type="NCBIfam" id="TIGR00097">
    <property type="entry name" value="HMP-P_kinase"/>
    <property type="match status" value="1"/>
</dbReference>
<dbReference type="Gene3D" id="3.40.1190.20">
    <property type="match status" value="1"/>
</dbReference>
<dbReference type="FunFam" id="3.40.1190.20:FF:000003">
    <property type="entry name" value="Phosphomethylpyrimidine kinase ThiD"/>
    <property type="match status" value="1"/>
</dbReference>
<evidence type="ECO:0000256" key="6">
    <source>
        <dbReference type="ARBA" id="ARBA00022840"/>
    </source>
</evidence>
<dbReference type="InterPro" id="IPR004399">
    <property type="entry name" value="HMP/HMP-P_kinase_dom"/>
</dbReference>
<protein>
    <recommendedName>
        <fullName evidence="2">hydroxymethylpyrimidine kinase</fullName>
        <ecNumber evidence="2">2.7.1.49</ecNumber>
    </recommendedName>
</protein>
<dbReference type="EMBL" id="AVQL01000438">
    <property type="protein sequence ID" value="KEQ01040.1"/>
    <property type="molecule type" value="Genomic_DNA"/>
</dbReference>
<dbReference type="PANTHER" id="PTHR20858">
    <property type="entry name" value="PHOSPHOMETHYLPYRIMIDINE KINASE"/>
    <property type="match status" value="1"/>
</dbReference>
<name>A0A074VEY1_9NEIS</name>
<evidence type="ECO:0000256" key="3">
    <source>
        <dbReference type="ARBA" id="ARBA00022679"/>
    </source>
</evidence>
<dbReference type="EC" id="2.7.1.49" evidence="2"/>
<evidence type="ECO:0000313" key="9">
    <source>
        <dbReference type="Proteomes" id="UP000027644"/>
    </source>
</evidence>
<dbReference type="GO" id="GO:0005829">
    <property type="term" value="C:cytosol"/>
    <property type="evidence" value="ECO:0007669"/>
    <property type="project" value="TreeGrafter"/>
</dbReference>
<dbReference type="CDD" id="cd01169">
    <property type="entry name" value="HMPP_kinase"/>
    <property type="match status" value="1"/>
</dbReference>
<evidence type="ECO:0000259" key="7">
    <source>
        <dbReference type="Pfam" id="PF08543"/>
    </source>
</evidence>
<dbReference type="SUPFAM" id="SSF53613">
    <property type="entry name" value="Ribokinase-like"/>
    <property type="match status" value="1"/>
</dbReference>
<evidence type="ECO:0000256" key="5">
    <source>
        <dbReference type="ARBA" id="ARBA00022777"/>
    </source>
</evidence>
<comment type="caution">
    <text evidence="8">The sequence shown here is derived from an EMBL/GenBank/DDBJ whole genome shotgun (WGS) entry which is preliminary data.</text>
</comment>
<dbReference type="UniPathway" id="UPA00060">
    <property type="reaction ID" value="UER00138"/>
</dbReference>
<feature type="domain" description="Pyridoxamine kinase/Phosphomethylpyrimidine kinase" evidence="7">
    <location>
        <begin position="19"/>
        <end position="267"/>
    </location>
</feature>
<sequence>MLMALAKPYPRALTIAGSDSSGGAGIQADLKTFAALGAYGTSVITAITAQNTFGVQQVMVVTPDMIEAQCAAVMSDIRIDAVKIGMLADIDSIRTVAQSLQQYHLPFTVLDPVMVATSGSALSIENTVQTMKQLLMPLADILTPNLFELSIMTHKPIATTDQEMLEQGQILLDEGCHAVLVKGGHRNNSEDAADWLMERDNEPVCFKSLRIHTSHTHGTGCTLSAAIAALRPQHENLANTVAAAKSYVHGAIEAGQHWHLGHGYGPLAHFWRIRHD</sequence>
<keyword evidence="3" id="KW-0808">Transferase</keyword>
<keyword evidence="5 8" id="KW-0418">Kinase</keyword>
<evidence type="ECO:0000313" key="8">
    <source>
        <dbReference type="EMBL" id="KEQ01040.1"/>
    </source>
</evidence>
<reference evidence="8 9" key="1">
    <citation type="journal article" date="2014" name="PLoS Genet.">
        <title>Hidden diversity in honey bee gut symbionts detected by single-cell genomics.</title>
        <authorList>
            <person name="Engel P."/>
            <person name="Stepanauskas R."/>
            <person name="Moran N."/>
        </authorList>
    </citation>
    <scope>NUCLEOTIDE SEQUENCE [LARGE SCALE GENOMIC DNA]</scope>
    <source>
        <strain evidence="8 9">SCGC AB-598-J21</strain>
    </source>
</reference>
<dbReference type="GO" id="GO:0008972">
    <property type="term" value="F:phosphomethylpyrimidine kinase activity"/>
    <property type="evidence" value="ECO:0007669"/>
    <property type="project" value="InterPro"/>
</dbReference>
<keyword evidence="6" id="KW-0067">ATP-binding</keyword>